<dbReference type="GO" id="GO:0005739">
    <property type="term" value="C:mitochondrion"/>
    <property type="evidence" value="ECO:0007669"/>
    <property type="project" value="TreeGrafter"/>
</dbReference>
<dbReference type="eggNOG" id="ENOG502QWD8">
    <property type="taxonomic scope" value="Eukaryota"/>
</dbReference>
<dbReference type="Pfam" id="PF00707">
    <property type="entry name" value="IF3_C"/>
    <property type="match status" value="1"/>
</dbReference>
<dbReference type="PANTHER" id="PTHR10938">
    <property type="entry name" value="TRANSLATION INITIATION FACTOR IF-3"/>
    <property type="match status" value="1"/>
</dbReference>
<evidence type="ECO:0000256" key="1">
    <source>
        <dbReference type="ARBA" id="ARBA00005439"/>
    </source>
</evidence>
<dbReference type="HOGENOM" id="CLU_062478_1_1_1"/>
<dbReference type="InterPro" id="IPR001288">
    <property type="entry name" value="Translation_initiation_fac_3"/>
</dbReference>
<keyword evidence="3" id="KW-0648">Protein biosynthesis</keyword>
<dbReference type="InterPro" id="IPR036788">
    <property type="entry name" value="T_IF-3_C_sf"/>
</dbReference>
<name>W9XUU3_9EURO</name>
<dbReference type="RefSeq" id="XP_007732978.1">
    <property type="nucleotide sequence ID" value="XM_007734788.1"/>
</dbReference>
<feature type="domain" description="Translation initiation factor 3 C-terminal" evidence="4">
    <location>
        <begin position="147"/>
        <end position="217"/>
    </location>
</feature>
<keyword evidence="6" id="KW-1185">Reference proteome</keyword>
<dbReference type="Gene3D" id="3.30.110.10">
    <property type="entry name" value="Translation initiation factor 3 (IF-3), C-terminal domain"/>
    <property type="match status" value="1"/>
</dbReference>
<dbReference type="SUPFAM" id="SSF55200">
    <property type="entry name" value="Translation initiation factor IF3, C-terminal domain"/>
    <property type="match status" value="1"/>
</dbReference>
<dbReference type="STRING" id="1182542.W9XUU3"/>
<proteinExistence type="inferred from homology"/>
<dbReference type="PANTHER" id="PTHR10938:SF0">
    <property type="entry name" value="TRANSLATION INITIATION FACTOR IF-3, MITOCHONDRIAL"/>
    <property type="match status" value="1"/>
</dbReference>
<gene>
    <name evidence="5" type="ORF">A1O3_04660</name>
</gene>
<protein>
    <recommendedName>
        <fullName evidence="4">Translation initiation factor 3 C-terminal domain-containing protein</fullName>
    </recommendedName>
</protein>
<comment type="caution">
    <text evidence="5">The sequence shown here is derived from an EMBL/GenBank/DDBJ whole genome shotgun (WGS) entry which is preliminary data.</text>
</comment>
<dbReference type="GO" id="GO:0043022">
    <property type="term" value="F:ribosome binding"/>
    <property type="evidence" value="ECO:0007669"/>
    <property type="project" value="TreeGrafter"/>
</dbReference>
<dbReference type="EMBL" id="AMGY01000004">
    <property type="protein sequence ID" value="EXJ83993.1"/>
    <property type="molecule type" value="Genomic_DNA"/>
</dbReference>
<evidence type="ECO:0000259" key="4">
    <source>
        <dbReference type="Pfam" id="PF00707"/>
    </source>
</evidence>
<comment type="similarity">
    <text evidence="1">Belongs to the IF-3 family.</text>
</comment>
<reference evidence="5 6" key="1">
    <citation type="submission" date="2013-03" db="EMBL/GenBank/DDBJ databases">
        <title>The Genome Sequence of Capronia epimyces CBS 606.96.</title>
        <authorList>
            <consortium name="The Broad Institute Genomics Platform"/>
            <person name="Cuomo C."/>
            <person name="de Hoog S."/>
            <person name="Gorbushina A."/>
            <person name="Walker B."/>
            <person name="Young S.K."/>
            <person name="Zeng Q."/>
            <person name="Gargeya S."/>
            <person name="Fitzgerald M."/>
            <person name="Haas B."/>
            <person name="Abouelleil A."/>
            <person name="Allen A.W."/>
            <person name="Alvarado L."/>
            <person name="Arachchi H.M."/>
            <person name="Berlin A.M."/>
            <person name="Chapman S.B."/>
            <person name="Gainer-Dewar J."/>
            <person name="Goldberg J."/>
            <person name="Griggs A."/>
            <person name="Gujja S."/>
            <person name="Hansen M."/>
            <person name="Howarth C."/>
            <person name="Imamovic A."/>
            <person name="Ireland A."/>
            <person name="Larimer J."/>
            <person name="McCowan C."/>
            <person name="Murphy C."/>
            <person name="Pearson M."/>
            <person name="Poon T.W."/>
            <person name="Priest M."/>
            <person name="Roberts A."/>
            <person name="Saif S."/>
            <person name="Shea T."/>
            <person name="Sisk P."/>
            <person name="Sykes S."/>
            <person name="Wortman J."/>
            <person name="Nusbaum C."/>
            <person name="Birren B."/>
        </authorList>
    </citation>
    <scope>NUCLEOTIDE SEQUENCE [LARGE SCALE GENOMIC DNA]</scope>
    <source>
        <strain evidence="5 6">CBS 606.96</strain>
    </source>
</reference>
<keyword evidence="2" id="KW-0396">Initiation factor</keyword>
<evidence type="ECO:0000256" key="3">
    <source>
        <dbReference type="ARBA" id="ARBA00022917"/>
    </source>
</evidence>
<dbReference type="Proteomes" id="UP000019478">
    <property type="component" value="Unassembled WGS sequence"/>
</dbReference>
<dbReference type="GO" id="GO:0032790">
    <property type="term" value="P:ribosome disassembly"/>
    <property type="evidence" value="ECO:0007669"/>
    <property type="project" value="TreeGrafter"/>
</dbReference>
<evidence type="ECO:0000313" key="5">
    <source>
        <dbReference type="EMBL" id="EXJ83993.1"/>
    </source>
</evidence>
<dbReference type="GO" id="GO:0070124">
    <property type="term" value="P:mitochondrial translational initiation"/>
    <property type="evidence" value="ECO:0007669"/>
    <property type="project" value="TreeGrafter"/>
</dbReference>
<dbReference type="InterPro" id="IPR019815">
    <property type="entry name" value="Translation_initiation_fac_3_C"/>
</dbReference>
<dbReference type="GeneID" id="19168778"/>
<accession>W9XUU3</accession>
<organism evidence="5 6">
    <name type="scientific">Capronia epimyces CBS 606.96</name>
    <dbReference type="NCBI Taxonomy" id="1182542"/>
    <lineage>
        <taxon>Eukaryota</taxon>
        <taxon>Fungi</taxon>
        <taxon>Dikarya</taxon>
        <taxon>Ascomycota</taxon>
        <taxon>Pezizomycotina</taxon>
        <taxon>Eurotiomycetes</taxon>
        <taxon>Chaetothyriomycetidae</taxon>
        <taxon>Chaetothyriales</taxon>
        <taxon>Herpotrichiellaceae</taxon>
        <taxon>Capronia</taxon>
    </lineage>
</organism>
<dbReference type="OrthoDB" id="21573at2759"/>
<evidence type="ECO:0000313" key="6">
    <source>
        <dbReference type="Proteomes" id="UP000019478"/>
    </source>
</evidence>
<dbReference type="GO" id="GO:0003743">
    <property type="term" value="F:translation initiation factor activity"/>
    <property type="evidence" value="ECO:0007669"/>
    <property type="project" value="UniProtKB-KW"/>
</dbReference>
<sequence length="232" mass="26182">MQRVSVSVRPLLRATASAGRPHVCLPPSRAFGTSPSWSAVDHRRAAGKLQIVTIDDKLAQFNLDEMIDTRQVRVKTADGKISSPIDLRQVLKSIDRTTSHVLQLSKSGEHEFAIVQVVERANLIKQIKEKETAQRRVQHAQKEKRPKQIELNWAISSNDLQLKLRQMEDFLRKGKKVELLLASKRRQRKASTEEAEALLKTLREKIQEVGAAEISPMEGAILRQATMTVKIS</sequence>
<dbReference type="AlphaFoldDB" id="W9XUU3"/>
<evidence type="ECO:0000256" key="2">
    <source>
        <dbReference type="ARBA" id="ARBA00022540"/>
    </source>
</evidence>